<evidence type="ECO:0000256" key="6">
    <source>
        <dbReference type="SAM" id="MobiDB-lite"/>
    </source>
</evidence>
<dbReference type="Pfam" id="PF06814">
    <property type="entry name" value="GOST_TM"/>
    <property type="match status" value="1"/>
</dbReference>
<evidence type="ECO:0000313" key="9">
    <source>
        <dbReference type="EMBL" id="TMW65958.1"/>
    </source>
</evidence>
<sequence>MERKVWYELVEAASGRAFAGASAASVTLADSKDVDDLALAVRSAPYNDILVQHVTPAQLIVYQNREVYDDEDRIPLVSSQSISEFGRTVEDALVVEVPRSKLLLVSTPRPAWELVPSMTILDRAADLAKECGSVAEWEIDATHNIPMIWEFMKALGGCTTNGKIYWHLEDHQVVSVVLNGWFGGASNIVNNAAPFSPPLRVYNSVQGLGATHTASVMPSMASGLQLRPRLARVLWLWTALFACHRDSVALSSIHDVHGKSSGCKFTERMFADGHGPFGMGGHSTVTVNATITALQDHEVSDTITVHRLREYFDFGVVVVSYTDVDRFADIDEHTVCARNFSDPEEGNANGLLYGEFHEIDEDNTLNISTAFRPMRSGLQTVMLVPCWKQKGESFGYPVSTTEFTVYPMKDPLFCMNATVSFRNPYGYLPALLYGLFPFSGFLSLLYGFVDICFIALINRHRKSALGMQYMLLLVLLLATGESVSWFFTYSMLNHSGQRVCCPYPAMILFSTVMKIVAGMVARIATTLICLGYGIVRPKVSTPEVIVVTGLGVCYFISVGALEITHILNQSDGDASPPVVWEFLVIATNTCFTGWIFTSLALTQKNLAAFGQTAKLSMYESLKRVLFTYVLVSFFLMGLEGAVYSESILLDWQYIWLIWAANRLLMFGILLVVAVIWRPKHTSTLYATMDQLPMTPSVGSKGIEMVPQVPSALDADTPRSTMPLFDDEDEDEDEADDDDADNQDGRHSARVAL</sequence>
<dbReference type="PANTHER" id="PTHR21229:SF1">
    <property type="entry name" value="GH17801P"/>
    <property type="match status" value="1"/>
</dbReference>
<feature type="transmembrane region" description="Helical" evidence="7">
    <location>
        <begin position="623"/>
        <end position="643"/>
    </location>
</feature>
<name>A0A8K1CN53_PYTOL</name>
<feature type="region of interest" description="Disordered" evidence="6">
    <location>
        <begin position="710"/>
        <end position="752"/>
    </location>
</feature>
<feature type="transmembrane region" description="Helical" evidence="7">
    <location>
        <begin position="544"/>
        <end position="567"/>
    </location>
</feature>
<evidence type="ECO:0000256" key="7">
    <source>
        <dbReference type="SAM" id="Phobius"/>
    </source>
</evidence>
<dbReference type="OrthoDB" id="19932at2759"/>
<keyword evidence="2 7" id="KW-0812">Transmembrane</keyword>
<evidence type="ECO:0000259" key="8">
    <source>
        <dbReference type="Pfam" id="PF06814"/>
    </source>
</evidence>
<keyword evidence="4 7" id="KW-1133">Transmembrane helix</keyword>
<evidence type="ECO:0000256" key="4">
    <source>
        <dbReference type="ARBA" id="ARBA00022989"/>
    </source>
</evidence>
<evidence type="ECO:0000313" key="10">
    <source>
        <dbReference type="Proteomes" id="UP000794436"/>
    </source>
</evidence>
<dbReference type="EMBL" id="SPLM01000036">
    <property type="protein sequence ID" value="TMW65958.1"/>
    <property type="molecule type" value="Genomic_DNA"/>
</dbReference>
<evidence type="ECO:0000256" key="2">
    <source>
        <dbReference type="ARBA" id="ARBA00022692"/>
    </source>
</evidence>
<gene>
    <name evidence="9" type="ORF">Poli38472_003723</name>
</gene>
<keyword evidence="3" id="KW-0732">Signal</keyword>
<comment type="subcellular location">
    <subcellularLocation>
        <location evidence="1">Membrane</location>
        <topology evidence="1">Multi-pass membrane protein</topology>
    </subcellularLocation>
</comment>
<accession>A0A8K1CN53</accession>
<feature type="transmembrane region" description="Helical" evidence="7">
    <location>
        <begin position="507"/>
        <end position="532"/>
    </location>
</feature>
<feature type="transmembrane region" description="Helical" evidence="7">
    <location>
        <begin position="430"/>
        <end position="457"/>
    </location>
</feature>
<evidence type="ECO:0000256" key="1">
    <source>
        <dbReference type="ARBA" id="ARBA00004141"/>
    </source>
</evidence>
<feature type="transmembrane region" description="Helical" evidence="7">
    <location>
        <begin position="655"/>
        <end position="676"/>
    </location>
</feature>
<feature type="domain" description="GOST seven transmembrane" evidence="8">
    <location>
        <begin position="435"/>
        <end position="682"/>
    </location>
</feature>
<keyword evidence="10" id="KW-1185">Reference proteome</keyword>
<evidence type="ECO:0000256" key="3">
    <source>
        <dbReference type="ARBA" id="ARBA00022729"/>
    </source>
</evidence>
<dbReference type="GO" id="GO:0005794">
    <property type="term" value="C:Golgi apparatus"/>
    <property type="evidence" value="ECO:0007669"/>
    <property type="project" value="TreeGrafter"/>
</dbReference>
<dbReference type="Proteomes" id="UP000794436">
    <property type="component" value="Unassembled WGS sequence"/>
</dbReference>
<keyword evidence="5 7" id="KW-0472">Membrane</keyword>
<dbReference type="PANTHER" id="PTHR21229">
    <property type="entry name" value="LUNG SEVEN TRANSMEMBRANE RECEPTOR"/>
    <property type="match status" value="1"/>
</dbReference>
<reference evidence="9" key="1">
    <citation type="submission" date="2019-03" db="EMBL/GenBank/DDBJ databases">
        <title>Long read genome sequence of the mycoparasitic Pythium oligandrum ATCC 38472 isolated from sugarbeet rhizosphere.</title>
        <authorList>
            <person name="Gaulin E."/>
        </authorList>
    </citation>
    <scope>NUCLEOTIDE SEQUENCE</scope>
    <source>
        <strain evidence="9">ATCC 38472_TT</strain>
    </source>
</reference>
<dbReference type="InterPro" id="IPR009637">
    <property type="entry name" value="GPR107/GPR108-like"/>
</dbReference>
<comment type="caution">
    <text evidence="9">The sequence shown here is derived from an EMBL/GenBank/DDBJ whole genome shotgun (WGS) entry which is preliminary data.</text>
</comment>
<proteinExistence type="predicted"/>
<organism evidence="9 10">
    <name type="scientific">Pythium oligandrum</name>
    <name type="common">Mycoparasitic fungus</name>
    <dbReference type="NCBI Taxonomy" id="41045"/>
    <lineage>
        <taxon>Eukaryota</taxon>
        <taxon>Sar</taxon>
        <taxon>Stramenopiles</taxon>
        <taxon>Oomycota</taxon>
        <taxon>Peronosporomycetes</taxon>
        <taxon>Pythiales</taxon>
        <taxon>Pythiaceae</taxon>
        <taxon>Pythium</taxon>
    </lineage>
</organism>
<feature type="transmembrane region" description="Helical" evidence="7">
    <location>
        <begin position="579"/>
        <end position="602"/>
    </location>
</feature>
<protein>
    <recommendedName>
        <fullName evidence="8">GOST seven transmembrane domain-containing protein</fullName>
    </recommendedName>
</protein>
<dbReference type="AlphaFoldDB" id="A0A8K1CN53"/>
<dbReference type="GO" id="GO:0016020">
    <property type="term" value="C:membrane"/>
    <property type="evidence" value="ECO:0007669"/>
    <property type="project" value="UniProtKB-SubCell"/>
</dbReference>
<feature type="transmembrane region" description="Helical" evidence="7">
    <location>
        <begin position="469"/>
        <end position="487"/>
    </location>
</feature>
<evidence type="ECO:0000256" key="5">
    <source>
        <dbReference type="ARBA" id="ARBA00023136"/>
    </source>
</evidence>
<feature type="compositionally biased region" description="Acidic residues" evidence="6">
    <location>
        <begin position="724"/>
        <end position="741"/>
    </location>
</feature>
<dbReference type="InterPro" id="IPR053937">
    <property type="entry name" value="GOST_TM"/>
</dbReference>